<organism evidence="2 3">
    <name type="scientific">Pararhodobacter aggregans</name>
    <dbReference type="NCBI Taxonomy" id="404875"/>
    <lineage>
        <taxon>Bacteria</taxon>
        <taxon>Pseudomonadati</taxon>
        <taxon>Pseudomonadota</taxon>
        <taxon>Alphaproteobacteria</taxon>
        <taxon>Rhodobacterales</taxon>
        <taxon>Paracoccaceae</taxon>
        <taxon>Pararhodobacter</taxon>
    </lineage>
</organism>
<evidence type="ECO:0000256" key="1">
    <source>
        <dbReference type="SAM" id="MobiDB-lite"/>
    </source>
</evidence>
<dbReference type="EMBL" id="QDDR01000006">
    <property type="protein sequence ID" value="PVE47179.1"/>
    <property type="molecule type" value="Genomic_DNA"/>
</dbReference>
<evidence type="ECO:0000313" key="2">
    <source>
        <dbReference type="EMBL" id="PVE47179.1"/>
    </source>
</evidence>
<proteinExistence type="predicted"/>
<dbReference type="Proteomes" id="UP000244810">
    <property type="component" value="Unassembled WGS sequence"/>
</dbReference>
<sequence>MTRRSTDMGQEGREPANLPPEWLDELAKYGAAERPLSLDDMTGGVPPERFRRHLAMSAWKYIADHGSAKEPLPDWIIGYLKGVANHIASNLGPKGALSREDASSALGIDGKAWPEHSPIVVYLAMQEWIDGKAWPDVTGPAAAAKRYIEERMVGDRDALAETVIRLYKKGKQLWLAEE</sequence>
<gene>
    <name evidence="2" type="ORF">DDE23_13105</name>
</gene>
<feature type="region of interest" description="Disordered" evidence="1">
    <location>
        <begin position="1"/>
        <end position="20"/>
    </location>
</feature>
<keyword evidence="3" id="KW-1185">Reference proteome</keyword>
<comment type="caution">
    <text evidence="2">The sequence shown here is derived from an EMBL/GenBank/DDBJ whole genome shotgun (WGS) entry which is preliminary data.</text>
</comment>
<evidence type="ECO:0000313" key="3">
    <source>
        <dbReference type="Proteomes" id="UP000244810"/>
    </source>
</evidence>
<accession>A0A2T7URB3</accession>
<protein>
    <submittedName>
        <fullName evidence="2">Uncharacterized protein</fullName>
    </submittedName>
</protein>
<dbReference type="AlphaFoldDB" id="A0A2T7URB3"/>
<feature type="compositionally biased region" description="Basic and acidic residues" evidence="1">
    <location>
        <begin position="1"/>
        <end position="14"/>
    </location>
</feature>
<name>A0A2T7URB3_9RHOB</name>
<reference evidence="2 3" key="1">
    <citation type="journal article" date="2011" name="Syst. Appl. Microbiol.">
        <title>Defluviimonas denitrificans gen. nov., sp. nov., and Pararhodobacter aggregans gen. nov., sp. nov., non-phototrophic Rhodobacteraceae from the biofilter of a marine aquaculture.</title>
        <authorList>
            <person name="Foesel B.U."/>
            <person name="Drake H.L."/>
            <person name="Schramm A."/>
        </authorList>
    </citation>
    <scope>NUCLEOTIDE SEQUENCE [LARGE SCALE GENOMIC DNA]</scope>
    <source>
        <strain evidence="2 3">D1-19</strain>
    </source>
</reference>